<evidence type="ECO:0000313" key="1">
    <source>
        <dbReference type="EMBL" id="RXH91753.1"/>
    </source>
</evidence>
<keyword evidence="2" id="KW-1185">Reference proteome</keyword>
<dbReference type="EMBL" id="RDQH01000334">
    <property type="protein sequence ID" value="RXH91753.1"/>
    <property type="molecule type" value="Genomic_DNA"/>
</dbReference>
<accession>A0A498JD49</accession>
<evidence type="ECO:0000313" key="2">
    <source>
        <dbReference type="Proteomes" id="UP000290289"/>
    </source>
</evidence>
<organism evidence="1 2">
    <name type="scientific">Malus domestica</name>
    <name type="common">Apple</name>
    <name type="synonym">Pyrus malus</name>
    <dbReference type="NCBI Taxonomy" id="3750"/>
    <lineage>
        <taxon>Eukaryota</taxon>
        <taxon>Viridiplantae</taxon>
        <taxon>Streptophyta</taxon>
        <taxon>Embryophyta</taxon>
        <taxon>Tracheophyta</taxon>
        <taxon>Spermatophyta</taxon>
        <taxon>Magnoliopsida</taxon>
        <taxon>eudicotyledons</taxon>
        <taxon>Gunneridae</taxon>
        <taxon>Pentapetalae</taxon>
        <taxon>rosids</taxon>
        <taxon>fabids</taxon>
        <taxon>Rosales</taxon>
        <taxon>Rosaceae</taxon>
        <taxon>Amygdaloideae</taxon>
        <taxon>Maleae</taxon>
        <taxon>Malus</taxon>
    </lineage>
</organism>
<sequence>PKHFKLLYPHLKKLNQTSSKESSSKLTPKLIEYYCHNRILSALSDHLYDVYHATTSTAKELWETLEAEYGIVDVGMDRFTVSNFNDYKMVNNKSVGGNKYMSIKSY</sequence>
<reference evidence="1 2" key="1">
    <citation type="submission" date="2018-10" db="EMBL/GenBank/DDBJ databases">
        <title>A high-quality apple genome assembly.</title>
        <authorList>
            <person name="Hu J."/>
        </authorList>
    </citation>
    <scope>NUCLEOTIDE SEQUENCE [LARGE SCALE GENOMIC DNA]</scope>
    <source>
        <strain evidence="2">cv. HFTH1</strain>
        <tissue evidence="1">Young leaf</tissue>
    </source>
</reference>
<dbReference type="Proteomes" id="UP000290289">
    <property type="component" value="Chromosome 8"/>
</dbReference>
<name>A0A498JD49_MALDO</name>
<protein>
    <submittedName>
        <fullName evidence="1">Uncharacterized protein</fullName>
    </submittedName>
</protein>
<feature type="non-terminal residue" evidence="1">
    <location>
        <position position="1"/>
    </location>
</feature>
<comment type="caution">
    <text evidence="1">The sequence shown here is derived from an EMBL/GenBank/DDBJ whole genome shotgun (WGS) entry which is preliminary data.</text>
</comment>
<dbReference type="AlphaFoldDB" id="A0A498JD49"/>
<dbReference type="PANTHER" id="PTHR47592:SF27">
    <property type="entry name" value="OS08G0421700 PROTEIN"/>
    <property type="match status" value="1"/>
</dbReference>
<dbReference type="PANTHER" id="PTHR47592">
    <property type="entry name" value="PBF68 PROTEIN"/>
    <property type="match status" value="1"/>
</dbReference>
<proteinExistence type="predicted"/>
<gene>
    <name evidence="1" type="ORF">DVH24_020776</name>
</gene>
<dbReference type="Pfam" id="PF14223">
    <property type="entry name" value="Retrotran_gag_2"/>
    <property type="match status" value="1"/>
</dbReference>